<evidence type="ECO:0000313" key="1">
    <source>
        <dbReference type="EMBL" id="MFH6604304.1"/>
    </source>
</evidence>
<comment type="caution">
    <text evidence="1">The sequence shown here is derived from an EMBL/GenBank/DDBJ whole genome shotgun (WGS) entry which is preliminary data.</text>
</comment>
<organism evidence="1 2">
    <name type="scientific">Meishania litoralis</name>
    <dbReference type="NCBI Taxonomy" id="3434685"/>
    <lineage>
        <taxon>Bacteria</taxon>
        <taxon>Pseudomonadati</taxon>
        <taxon>Bacteroidota</taxon>
        <taxon>Flavobacteriia</taxon>
        <taxon>Flavobacteriales</taxon>
        <taxon>Flavobacteriaceae</taxon>
        <taxon>Meishania</taxon>
    </lineage>
</organism>
<protein>
    <submittedName>
        <fullName evidence="1">Uncharacterized protein</fullName>
    </submittedName>
</protein>
<keyword evidence="2" id="KW-1185">Reference proteome</keyword>
<accession>A0ACC7LMR1</accession>
<evidence type="ECO:0000313" key="2">
    <source>
        <dbReference type="Proteomes" id="UP001595191"/>
    </source>
</evidence>
<reference evidence="1" key="1">
    <citation type="submission" date="2024-09" db="EMBL/GenBank/DDBJ databases">
        <authorList>
            <person name="Liu J."/>
        </authorList>
    </citation>
    <scope>NUCLEOTIDE SEQUENCE</scope>
    <source>
        <strain evidence="1">NBU2967</strain>
    </source>
</reference>
<name>A0ACC7LMR1_9FLAO</name>
<dbReference type="EMBL" id="JBHFPV010000002">
    <property type="protein sequence ID" value="MFH6604304.1"/>
    <property type="molecule type" value="Genomic_DNA"/>
</dbReference>
<dbReference type="Proteomes" id="UP001595191">
    <property type="component" value="Unassembled WGS sequence"/>
</dbReference>
<proteinExistence type="predicted"/>
<gene>
    <name evidence="1" type="ORF">ACEZ3G_12500</name>
</gene>
<sequence length="91" mass="10110">MPKPIAPPKVDFFTWILNIARSAAIDEVRSKSYKNNKQNLSADYFVGVVEHGRSAESNVDAIGLKKLVKTLKELHSVTPINLLFVDGTSRL</sequence>